<dbReference type="Proteomes" id="UP000015530">
    <property type="component" value="Unassembled WGS sequence"/>
</dbReference>
<name>T0L7Y5_COLGC</name>
<evidence type="ECO:0000313" key="1">
    <source>
        <dbReference type="EMBL" id="EQB47741.1"/>
    </source>
</evidence>
<dbReference type="HOGENOM" id="CLU_3435951_0_0_1"/>
<proteinExistence type="predicted"/>
<evidence type="ECO:0000313" key="2">
    <source>
        <dbReference type="Proteomes" id="UP000015530"/>
    </source>
</evidence>
<organism evidence="1 2">
    <name type="scientific">Colletotrichum gloeosporioides (strain Cg-14)</name>
    <name type="common">Anthracnose fungus</name>
    <name type="synonym">Glomerella cingulata</name>
    <dbReference type="NCBI Taxonomy" id="1237896"/>
    <lineage>
        <taxon>Eukaryota</taxon>
        <taxon>Fungi</taxon>
        <taxon>Dikarya</taxon>
        <taxon>Ascomycota</taxon>
        <taxon>Pezizomycotina</taxon>
        <taxon>Sordariomycetes</taxon>
        <taxon>Hypocreomycetidae</taxon>
        <taxon>Glomerellales</taxon>
        <taxon>Glomerellaceae</taxon>
        <taxon>Colletotrichum</taxon>
        <taxon>Colletotrichum gloeosporioides species complex</taxon>
    </lineage>
</organism>
<sequence>MSPISPMVCKRPA</sequence>
<gene>
    <name evidence="1" type="ORF">CGLO_13089</name>
</gene>
<protein>
    <submittedName>
        <fullName evidence="1">Uncharacterized protein</fullName>
    </submittedName>
</protein>
<comment type="caution">
    <text evidence="1">The sequence shown here is derived from an EMBL/GenBank/DDBJ whole genome shotgun (WGS) entry which is preliminary data.</text>
</comment>
<reference evidence="2" key="1">
    <citation type="journal article" date="2013" name="Mol. Plant Microbe Interact.">
        <title>Global aspects of pacC regulation of pathogenicity genes in Colletotrichum gloeosporioides as revealed by transcriptome analysis.</title>
        <authorList>
            <person name="Alkan N."/>
            <person name="Meng X."/>
            <person name="Friedlander G."/>
            <person name="Reuveni E."/>
            <person name="Sukno S."/>
            <person name="Sherman A."/>
            <person name="Thon M."/>
            <person name="Fluhr R."/>
            <person name="Prusky D."/>
        </authorList>
    </citation>
    <scope>NUCLEOTIDE SEQUENCE [LARGE SCALE GENOMIC DNA]</scope>
    <source>
        <strain evidence="2">Cg-14</strain>
    </source>
</reference>
<accession>T0L7Y5</accession>
<dbReference type="EMBL" id="AMYD01002841">
    <property type="protein sequence ID" value="EQB47741.1"/>
    <property type="molecule type" value="Genomic_DNA"/>
</dbReference>